<keyword evidence="1" id="KW-0560">Oxidoreductase</keyword>
<dbReference type="PANTHER" id="PTHR43333">
    <property type="entry name" value="2-HACID_DH_C DOMAIN-CONTAINING PROTEIN"/>
    <property type="match status" value="1"/>
</dbReference>
<dbReference type="Pfam" id="PF02826">
    <property type="entry name" value="2-Hacid_dh_C"/>
    <property type="match status" value="1"/>
</dbReference>
<reference evidence="5" key="1">
    <citation type="submission" date="2019-09" db="EMBL/GenBank/DDBJ databases">
        <title>Antimicrobial potential of Antarctic Bacteria.</title>
        <authorList>
            <person name="Benaud N."/>
            <person name="Edwards R.J."/>
            <person name="Ferrari B.C."/>
        </authorList>
    </citation>
    <scope>NUCLEOTIDE SEQUENCE [LARGE SCALE GENOMIC DNA]</scope>
    <source>
        <strain evidence="5">INR9</strain>
    </source>
</reference>
<dbReference type="CDD" id="cd05300">
    <property type="entry name" value="2-Hacid_dh_1"/>
    <property type="match status" value="1"/>
</dbReference>
<feature type="domain" description="D-isomer specific 2-hydroxyacid dehydrogenase NAD-binding" evidence="3">
    <location>
        <begin position="141"/>
        <end position="312"/>
    </location>
</feature>
<accession>A0A7G6YE32</accession>
<dbReference type="InterPro" id="IPR036291">
    <property type="entry name" value="NAD(P)-bd_dom_sf"/>
</dbReference>
<sequence>MSTRLRVAVAAPLTDELHALIEATEPRIELVRDASLVAPMRWAADYSGDPDFRRTPEQQRRFEVLLDSADALYGIPDVDPAALSRTVAANAGLRWVHTMAAGGGGQVKAAGLSAADLARVAFTTSAGVHGGPLAEFAVFGVLAGAKDLARLIAQQRDREWSGRWEMRQVAGQTILVLGLGGIGAVVARRLSDLGATVLGVSRRDVEVDGVDRIVRPDDIVAHAPSLDAVVNTLPGTDATHHLLGAEFFAALTGGATVVNVGRGNVVDETALVEALKAGRAGFAALDVFEVEPLPESSPLWSRSDVLVSPHTAALDAGEERRIAELFADNAGRLLDGRPLRNRVDTVEFY</sequence>
<evidence type="ECO:0000256" key="2">
    <source>
        <dbReference type="ARBA" id="ARBA00023027"/>
    </source>
</evidence>
<dbReference type="InterPro" id="IPR006140">
    <property type="entry name" value="D-isomer_DH_NAD-bd"/>
</dbReference>
<dbReference type="PANTHER" id="PTHR43333:SF1">
    <property type="entry name" value="D-ISOMER SPECIFIC 2-HYDROXYACID DEHYDROGENASE NAD-BINDING DOMAIN-CONTAINING PROTEIN"/>
    <property type="match status" value="1"/>
</dbReference>
<dbReference type="EMBL" id="CP043641">
    <property type="protein sequence ID" value="QNE36747.1"/>
    <property type="molecule type" value="Genomic_DNA"/>
</dbReference>
<gene>
    <name evidence="4" type="ORF">F1C12_17575</name>
</gene>
<keyword evidence="2" id="KW-0520">NAD</keyword>
<name>A0A7G6YE32_9MICO</name>
<organism evidence="4 5">
    <name type="scientific">Leifsonia shinshuensis</name>
    <dbReference type="NCBI Taxonomy" id="150026"/>
    <lineage>
        <taxon>Bacteria</taxon>
        <taxon>Bacillati</taxon>
        <taxon>Actinomycetota</taxon>
        <taxon>Actinomycetes</taxon>
        <taxon>Micrococcales</taxon>
        <taxon>Microbacteriaceae</taxon>
        <taxon>Leifsonia</taxon>
    </lineage>
</organism>
<evidence type="ECO:0000313" key="4">
    <source>
        <dbReference type="EMBL" id="QNE36747.1"/>
    </source>
</evidence>
<dbReference type="GO" id="GO:0051287">
    <property type="term" value="F:NAD binding"/>
    <property type="evidence" value="ECO:0007669"/>
    <property type="project" value="InterPro"/>
</dbReference>
<dbReference type="GO" id="GO:0016491">
    <property type="term" value="F:oxidoreductase activity"/>
    <property type="evidence" value="ECO:0007669"/>
    <property type="project" value="UniProtKB-KW"/>
</dbReference>
<dbReference type="RefSeq" id="WP_185276187.1">
    <property type="nucleotide sequence ID" value="NZ_CP043641.1"/>
</dbReference>
<evidence type="ECO:0000259" key="3">
    <source>
        <dbReference type="Pfam" id="PF02826"/>
    </source>
</evidence>
<dbReference type="Proteomes" id="UP000515511">
    <property type="component" value="Chromosome"/>
</dbReference>
<dbReference type="Gene3D" id="3.40.50.720">
    <property type="entry name" value="NAD(P)-binding Rossmann-like Domain"/>
    <property type="match status" value="2"/>
</dbReference>
<dbReference type="SUPFAM" id="SSF51735">
    <property type="entry name" value="NAD(P)-binding Rossmann-fold domains"/>
    <property type="match status" value="1"/>
</dbReference>
<dbReference type="KEGG" id="lse:F1C12_17575"/>
<evidence type="ECO:0000313" key="5">
    <source>
        <dbReference type="Proteomes" id="UP000515511"/>
    </source>
</evidence>
<evidence type="ECO:0000256" key="1">
    <source>
        <dbReference type="ARBA" id="ARBA00023002"/>
    </source>
</evidence>
<proteinExistence type="predicted"/>
<dbReference type="AlphaFoldDB" id="A0A7G6YE32"/>
<protein>
    <submittedName>
        <fullName evidence="4">D-2-hydroxyacid dehydrogenase</fullName>
    </submittedName>
</protein>